<dbReference type="Proteomes" id="UP000887566">
    <property type="component" value="Unplaced"/>
</dbReference>
<dbReference type="GO" id="GO:0005247">
    <property type="term" value="F:voltage-gated chloride channel activity"/>
    <property type="evidence" value="ECO:0007669"/>
    <property type="project" value="TreeGrafter"/>
</dbReference>
<dbReference type="InterPro" id="IPR001807">
    <property type="entry name" value="ClC"/>
</dbReference>
<dbReference type="GO" id="GO:0005886">
    <property type="term" value="C:plasma membrane"/>
    <property type="evidence" value="ECO:0007669"/>
    <property type="project" value="TreeGrafter"/>
</dbReference>
<dbReference type="Gene3D" id="3.10.580.10">
    <property type="entry name" value="CBS-domain"/>
    <property type="match status" value="2"/>
</dbReference>
<evidence type="ECO:0000256" key="4">
    <source>
        <dbReference type="ARBA" id="ARBA00022737"/>
    </source>
</evidence>
<reference evidence="11" key="1">
    <citation type="submission" date="2022-11" db="UniProtKB">
        <authorList>
            <consortium name="WormBaseParasite"/>
        </authorList>
    </citation>
    <scope>IDENTIFICATION</scope>
</reference>
<dbReference type="InterPro" id="IPR046342">
    <property type="entry name" value="CBS_dom_sf"/>
</dbReference>
<evidence type="ECO:0000256" key="3">
    <source>
        <dbReference type="ARBA" id="ARBA00022692"/>
    </source>
</evidence>
<dbReference type="InterPro" id="IPR014743">
    <property type="entry name" value="Cl-channel_core"/>
</dbReference>
<keyword evidence="5 9" id="KW-1133">Transmembrane helix</keyword>
<evidence type="ECO:0000256" key="7">
    <source>
        <dbReference type="ARBA" id="ARBA00023136"/>
    </source>
</evidence>
<sequence length="683" mass="75613">MVGLVLSLGSGLPIGKEGPFVHIAAVVATLISKLTASCNEGIYANETRYTEMLSSACAVAIACTFSAPIGGVLYAIEATSVFFKVSNYWRAFFAACCSAITFRFVLVFVEDDHVHVTAYYQTNFRSDSFFPEEIPYFTLLGMICGFAGALFVFSQRHIYQFVNLFLFPLTIAMIVGSLTFPLGFGRIIAGALKQRQWLGDFFNECSWQKTTGALSRGMMCNQKVLEHWTGGPEGGDISIFLSLTCFIITFFILAQVCYTLPVPAGIFLPVFVIGAAMGRLFGETIAYCHPEGIKGVEHTQIYPGIYAIVGAAAFTGSVTHTVSVAVIVFELTGQLTYMLPVLIAVLVASAIGTYLQPSIYDSAIKVKRLPYLPRIPPSRSSAHRVKAEQIMVIDVKFFTIQTTYRELRNILANSPKLRSFPIVTDNESRILLGSVPRRKLVRMLRNTICTTKAELESVKRQKLRASIGSKSDSNVGFKESLKSASIGSPYPPATPTSLVNEYSKSARERERNYCGIARSSTILSQVEDYVSNGTRSITSDDRDDVNRLLLRQSSMLDRPVDWADNIDPAPFQLVEGTSLYKVHNLFSLLALNHAYVTDAGRLVGVIALKELRLAFEHIYSRGAVPVRPTRQMEMDKEAAYVRRPPLSEEYKRVMDENTRGSVEEGEVILAELVNEIKTVEEKK</sequence>
<feature type="transmembrane region" description="Helical" evidence="9">
    <location>
        <begin position="134"/>
        <end position="153"/>
    </location>
</feature>
<organism evidence="10 11">
    <name type="scientific">Plectus sambesii</name>
    <dbReference type="NCBI Taxonomy" id="2011161"/>
    <lineage>
        <taxon>Eukaryota</taxon>
        <taxon>Metazoa</taxon>
        <taxon>Ecdysozoa</taxon>
        <taxon>Nematoda</taxon>
        <taxon>Chromadorea</taxon>
        <taxon>Plectida</taxon>
        <taxon>Plectina</taxon>
        <taxon>Plectoidea</taxon>
        <taxon>Plectidae</taxon>
        <taxon>Plectus</taxon>
    </lineage>
</organism>
<comment type="subcellular location">
    <subcellularLocation>
        <location evidence="1">Membrane</location>
        <topology evidence="1">Multi-pass membrane protein</topology>
    </subcellularLocation>
</comment>
<evidence type="ECO:0000256" key="2">
    <source>
        <dbReference type="ARBA" id="ARBA00022448"/>
    </source>
</evidence>
<protein>
    <submittedName>
        <fullName evidence="11">Chloride channel protein</fullName>
    </submittedName>
</protein>
<evidence type="ECO:0000256" key="6">
    <source>
        <dbReference type="ARBA" id="ARBA00023065"/>
    </source>
</evidence>
<dbReference type="PANTHER" id="PTHR45720:SF5">
    <property type="entry name" value="CHLORIDE CHANNEL PROTEIN"/>
    <property type="match status" value="1"/>
</dbReference>
<dbReference type="SUPFAM" id="SSF81340">
    <property type="entry name" value="Clc chloride channel"/>
    <property type="match status" value="1"/>
</dbReference>
<dbReference type="Gene3D" id="1.10.3080.10">
    <property type="entry name" value="Clc chloride channel"/>
    <property type="match status" value="1"/>
</dbReference>
<evidence type="ECO:0000256" key="1">
    <source>
        <dbReference type="ARBA" id="ARBA00004141"/>
    </source>
</evidence>
<dbReference type="Pfam" id="PF00654">
    <property type="entry name" value="Voltage_CLC"/>
    <property type="match status" value="1"/>
</dbReference>
<evidence type="ECO:0000256" key="5">
    <source>
        <dbReference type="ARBA" id="ARBA00022989"/>
    </source>
</evidence>
<evidence type="ECO:0000313" key="11">
    <source>
        <dbReference type="WBParaSite" id="PSAMB.scaffold834size40657.g9076.t1"/>
    </source>
</evidence>
<dbReference type="WBParaSite" id="PSAMB.scaffold834size40657.g9076.t1">
    <property type="protein sequence ID" value="PSAMB.scaffold834size40657.g9076.t1"/>
    <property type="gene ID" value="PSAMB.scaffold834size40657.g9076"/>
</dbReference>
<keyword evidence="3 9" id="KW-0812">Transmembrane</keyword>
<keyword evidence="4" id="KW-0677">Repeat</keyword>
<feature type="transmembrane region" description="Helical" evidence="9">
    <location>
        <begin position="165"/>
        <end position="189"/>
    </location>
</feature>
<keyword evidence="10" id="KW-1185">Reference proteome</keyword>
<dbReference type="SUPFAM" id="SSF54631">
    <property type="entry name" value="CBS-domain pair"/>
    <property type="match status" value="1"/>
</dbReference>
<dbReference type="AlphaFoldDB" id="A0A914XHF5"/>
<proteinExistence type="predicted"/>
<accession>A0A914XHF5</accession>
<feature type="transmembrane region" description="Helical" evidence="9">
    <location>
        <begin position="88"/>
        <end position="109"/>
    </location>
</feature>
<keyword evidence="2" id="KW-0813">Transport</keyword>
<name>A0A914XHF5_9BILA</name>
<feature type="transmembrane region" description="Helical" evidence="9">
    <location>
        <begin position="53"/>
        <end position="76"/>
    </location>
</feature>
<keyword evidence="8" id="KW-0868">Chloride</keyword>
<keyword evidence="6" id="KW-0406">Ion transport</keyword>
<dbReference type="InterPro" id="IPR050970">
    <property type="entry name" value="Cl_channel_volt-gated"/>
</dbReference>
<feature type="transmembrane region" description="Helical" evidence="9">
    <location>
        <begin position="301"/>
        <end position="328"/>
    </location>
</feature>
<keyword evidence="7 9" id="KW-0472">Membrane</keyword>
<feature type="transmembrane region" description="Helical" evidence="9">
    <location>
        <begin position="237"/>
        <end position="257"/>
    </location>
</feature>
<dbReference type="PRINTS" id="PR00762">
    <property type="entry name" value="CLCHANNEL"/>
</dbReference>
<feature type="transmembrane region" description="Helical" evidence="9">
    <location>
        <begin position="335"/>
        <end position="355"/>
    </location>
</feature>
<evidence type="ECO:0000313" key="10">
    <source>
        <dbReference type="Proteomes" id="UP000887566"/>
    </source>
</evidence>
<dbReference type="PANTHER" id="PTHR45720">
    <property type="entry name" value="CHLORIDE CHANNEL PROTEIN 2"/>
    <property type="match status" value="1"/>
</dbReference>
<evidence type="ECO:0000256" key="8">
    <source>
        <dbReference type="ARBA" id="ARBA00023214"/>
    </source>
</evidence>
<feature type="transmembrane region" description="Helical" evidence="9">
    <location>
        <begin position="264"/>
        <end position="281"/>
    </location>
</feature>
<evidence type="ECO:0000256" key="9">
    <source>
        <dbReference type="SAM" id="Phobius"/>
    </source>
</evidence>